<keyword evidence="1" id="KW-0472">Membrane</keyword>
<feature type="transmembrane region" description="Helical" evidence="1">
    <location>
        <begin position="22"/>
        <end position="48"/>
    </location>
</feature>
<protein>
    <submittedName>
        <fullName evidence="2">Uncharacterized protein</fullName>
    </submittedName>
</protein>
<accession>A0A8J4D6T6</accession>
<dbReference type="EMBL" id="BNCP01000089">
    <property type="protein sequence ID" value="GIL93170.1"/>
    <property type="molecule type" value="Genomic_DNA"/>
</dbReference>
<evidence type="ECO:0000313" key="2">
    <source>
        <dbReference type="EMBL" id="GIL93170.1"/>
    </source>
</evidence>
<evidence type="ECO:0000313" key="3">
    <source>
        <dbReference type="EMBL" id="GIM16802.1"/>
    </source>
</evidence>
<keyword evidence="4" id="KW-1185">Reference proteome</keyword>
<name>A0A8J4D6T6_9CHLO</name>
<evidence type="ECO:0000313" key="4">
    <source>
        <dbReference type="Proteomes" id="UP000747110"/>
    </source>
</evidence>
<evidence type="ECO:0000256" key="1">
    <source>
        <dbReference type="SAM" id="Phobius"/>
    </source>
</evidence>
<proteinExistence type="predicted"/>
<dbReference type="Proteomes" id="UP000722791">
    <property type="component" value="Unassembled WGS sequence"/>
</dbReference>
<dbReference type="Proteomes" id="UP000747110">
    <property type="component" value="Unassembled WGS sequence"/>
</dbReference>
<gene>
    <name evidence="2" type="ORF">Vretifemale_20629</name>
    <name evidence="3" type="ORF">Vretimale_19378</name>
</gene>
<keyword evidence="1" id="KW-0812">Transmembrane</keyword>
<sequence>MGCDWDRSAAKPTRLASGMHPMALIIVLCASSMLGRALLAAMTGLVYWRVRLVQMEVMEPRSRGRPWCVVAEGEAMDGGGEGGELNRGEGNAIYRGARSHVEVPAAWVCGLHVCARVHGCWLLHLESRRCSHQHGWWIPSECQDTLPHNQGHRCEVL</sequence>
<comment type="caution">
    <text evidence="2">The sequence shown here is derived from an EMBL/GenBank/DDBJ whole genome shotgun (WGS) entry which is preliminary data.</text>
</comment>
<keyword evidence="1" id="KW-1133">Transmembrane helix</keyword>
<reference evidence="2" key="1">
    <citation type="journal article" date="2021" name="Proc. Natl. Acad. Sci. U.S.A.">
        <title>Three genomes in the algal genus Volvox reveal the fate of a haploid sex-determining region after a transition to homothallism.</title>
        <authorList>
            <person name="Yamamoto K."/>
            <person name="Hamaji T."/>
            <person name="Kawai-Toyooka H."/>
            <person name="Matsuzaki R."/>
            <person name="Takahashi F."/>
            <person name="Nishimura Y."/>
            <person name="Kawachi M."/>
            <person name="Noguchi H."/>
            <person name="Minakuchi Y."/>
            <person name="Umen J.G."/>
            <person name="Toyoda A."/>
            <person name="Nozaki H."/>
        </authorList>
    </citation>
    <scope>NUCLEOTIDE SEQUENCE</scope>
    <source>
        <strain evidence="3">NIES-3785</strain>
        <strain evidence="2">NIES-3786</strain>
    </source>
</reference>
<dbReference type="EMBL" id="BNCQ01000085">
    <property type="protein sequence ID" value="GIM16802.1"/>
    <property type="molecule type" value="Genomic_DNA"/>
</dbReference>
<dbReference type="AlphaFoldDB" id="A0A8J4D6T6"/>
<organism evidence="2 4">
    <name type="scientific">Volvox reticuliferus</name>
    <dbReference type="NCBI Taxonomy" id="1737510"/>
    <lineage>
        <taxon>Eukaryota</taxon>
        <taxon>Viridiplantae</taxon>
        <taxon>Chlorophyta</taxon>
        <taxon>core chlorophytes</taxon>
        <taxon>Chlorophyceae</taxon>
        <taxon>CS clade</taxon>
        <taxon>Chlamydomonadales</taxon>
        <taxon>Volvocaceae</taxon>
        <taxon>Volvox</taxon>
    </lineage>
</organism>
<dbReference type="OrthoDB" id="533178at2759"/>